<dbReference type="AlphaFoldDB" id="F4PKR8"/>
<dbReference type="RefSeq" id="XP_004362043.1">
    <property type="nucleotide sequence ID" value="XM_004361986.1"/>
</dbReference>
<accession>F4PKR8</accession>
<dbReference type="Proteomes" id="UP000007797">
    <property type="component" value="Unassembled WGS sequence"/>
</dbReference>
<evidence type="ECO:0000313" key="1">
    <source>
        <dbReference type="EMBL" id="EGG24192.1"/>
    </source>
</evidence>
<name>F4PKR8_CACFS</name>
<evidence type="ECO:0000313" key="2">
    <source>
        <dbReference type="Proteomes" id="UP000007797"/>
    </source>
</evidence>
<dbReference type="GeneID" id="14876122"/>
<gene>
    <name evidence="1" type="ORF">DFA_06339</name>
</gene>
<dbReference type="EMBL" id="GL883007">
    <property type="protein sequence ID" value="EGG24192.1"/>
    <property type="molecule type" value="Genomic_DNA"/>
</dbReference>
<dbReference type="KEGG" id="dfa:DFA_06339"/>
<keyword evidence="2" id="KW-1185">Reference proteome</keyword>
<reference evidence="2" key="1">
    <citation type="journal article" date="2011" name="Genome Res.">
        <title>Phylogeny-wide analysis of social amoeba genomes highlights ancient origins for complex intercellular communication.</title>
        <authorList>
            <person name="Heidel A.J."/>
            <person name="Lawal H.M."/>
            <person name="Felder M."/>
            <person name="Schilde C."/>
            <person name="Helps N.R."/>
            <person name="Tunggal B."/>
            <person name="Rivero F."/>
            <person name="John U."/>
            <person name="Schleicher M."/>
            <person name="Eichinger L."/>
            <person name="Platzer M."/>
            <person name="Noegel A.A."/>
            <person name="Schaap P."/>
            <person name="Gloeckner G."/>
        </authorList>
    </citation>
    <scope>NUCLEOTIDE SEQUENCE [LARGE SCALE GENOMIC DNA]</scope>
    <source>
        <strain evidence="2">SH3</strain>
    </source>
</reference>
<proteinExistence type="predicted"/>
<sequence length="133" mass="15226">MPNLQIFHATLTPTDRYTLNDTNISKLVCYHPDMAPLFAGSIPSTTKTIKIRDFYFTIDETINGLEVETLIIQRPNQITDEKINAFARHGYQYRGAIFKQLPDTRSSTRQYTFTKSKTGDPQITIELPKIELA</sequence>
<protein>
    <submittedName>
        <fullName evidence="1">Uncharacterized protein</fullName>
    </submittedName>
</protein>
<organism evidence="1 2">
    <name type="scientific">Cavenderia fasciculata</name>
    <name type="common">Slime mold</name>
    <name type="synonym">Dictyostelium fasciculatum</name>
    <dbReference type="NCBI Taxonomy" id="261658"/>
    <lineage>
        <taxon>Eukaryota</taxon>
        <taxon>Amoebozoa</taxon>
        <taxon>Evosea</taxon>
        <taxon>Eumycetozoa</taxon>
        <taxon>Dictyostelia</taxon>
        <taxon>Acytosteliales</taxon>
        <taxon>Cavenderiaceae</taxon>
        <taxon>Cavenderia</taxon>
    </lineage>
</organism>